<protein>
    <submittedName>
        <fullName evidence="4">Uncharacterized protein</fullName>
    </submittedName>
</protein>
<dbReference type="AlphaFoldDB" id="A0A5J9UT65"/>
<dbReference type="Proteomes" id="UP000324897">
    <property type="component" value="Chromosome 2"/>
</dbReference>
<feature type="region of interest" description="Disordered" evidence="3">
    <location>
        <begin position="1"/>
        <end position="20"/>
    </location>
</feature>
<feature type="non-terminal residue" evidence="4">
    <location>
        <position position="1"/>
    </location>
</feature>
<dbReference type="EMBL" id="RWGY01000013">
    <property type="protein sequence ID" value="TVU26735.1"/>
    <property type="molecule type" value="Genomic_DNA"/>
</dbReference>
<evidence type="ECO:0000256" key="3">
    <source>
        <dbReference type="SAM" id="MobiDB-lite"/>
    </source>
</evidence>
<sequence>MPSTSLTPTTLVHPSSGPAPPEETSLPLTFFDIFWLPKPAVHCLLLYRLASDANADAVLSNLRAALSHTLRAFFPLAGRLQLTPGKANRYDLHYRPGDAVAFTVAEYDGDHDFDSRAADHSLNLWTRILKSVLLDLNHFIF</sequence>
<evidence type="ECO:0000313" key="5">
    <source>
        <dbReference type="Proteomes" id="UP000324897"/>
    </source>
</evidence>
<gene>
    <name evidence="4" type="ORF">EJB05_29294</name>
</gene>
<comment type="caution">
    <text evidence="4">The sequence shown here is derived from an EMBL/GenBank/DDBJ whole genome shotgun (WGS) entry which is preliminary data.</text>
</comment>
<dbReference type="PANTHER" id="PTHR31625">
    <property type="match status" value="1"/>
</dbReference>
<name>A0A5J9UT65_9POAL</name>
<evidence type="ECO:0000256" key="2">
    <source>
        <dbReference type="ARBA" id="ARBA00023315"/>
    </source>
</evidence>
<dbReference type="Gramene" id="TVU26735">
    <property type="protein sequence ID" value="TVU26735"/>
    <property type="gene ID" value="EJB05_29294"/>
</dbReference>
<keyword evidence="1" id="KW-0808">Transferase</keyword>
<dbReference type="GO" id="GO:0016747">
    <property type="term" value="F:acyltransferase activity, transferring groups other than amino-acyl groups"/>
    <property type="evidence" value="ECO:0007669"/>
    <property type="project" value="UniProtKB-ARBA"/>
</dbReference>
<reference evidence="4 5" key="1">
    <citation type="journal article" date="2019" name="Sci. Rep.">
        <title>A high-quality genome of Eragrostis curvula grass provides insights into Poaceae evolution and supports new strategies to enhance forage quality.</title>
        <authorList>
            <person name="Carballo J."/>
            <person name="Santos B.A.C.M."/>
            <person name="Zappacosta D."/>
            <person name="Garbus I."/>
            <person name="Selva J.P."/>
            <person name="Gallo C.A."/>
            <person name="Diaz A."/>
            <person name="Albertini E."/>
            <person name="Caccamo M."/>
            <person name="Echenique V."/>
        </authorList>
    </citation>
    <scope>NUCLEOTIDE SEQUENCE [LARGE SCALE GENOMIC DNA]</scope>
    <source>
        <strain evidence="5">cv. Victoria</strain>
        <tissue evidence="4">Leaf</tissue>
    </source>
</reference>
<dbReference type="OrthoDB" id="1862401at2759"/>
<keyword evidence="5" id="KW-1185">Reference proteome</keyword>
<dbReference type="Pfam" id="PF02458">
    <property type="entry name" value="Transferase"/>
    <property type="match status" value="1"/>
</dbReference>
<dbReference type="Gene3D" id="3.30.559.10">
    <property type="entry name" value="Chloramphenicol acetyltransferase-like domain"/>
    <property type="match status" value="1"/>
</dbReference>
<dbReference type="InterPro" id="IPR051504">
    <property type="entry name" value="Plant_metabolite_acyltrans"/>
</dbReference>
<evidence type="ECO:0000313" key="4">
    <source>
        <dbReference type="EMBL" id="TVU26735.1"/>
    </source>
</evidence>
<dbReference type="InterPro" id="IPR023213">
    <property type="entry name" value="CAT-like_dom_sf"/>
</dbReference>
<evidence type="ECO:0000256" key="1">
    <source>
        <dbReference type="ARBA" id="ARBA00022679"/>
    </source>
</evidence>
<proteinExistence type="predicted"/>
<organism evidence="4 5">
    <name type="scientific">Eragrostis curvula</name>
    <name type="common">weeping love grass</name>
    <dbReference type="NCBI Taxonomy" id="38414"/>
    <lineage>
        <taxon>Eukaryota</taxon>
        <taxon>Viridiplantae</taxon>
        <taxon>Streptophyta</taxon>
        <taxon>Embryophyta</taxon>
        <taxon>Tracheophyta</taxon>
        <taxon>Spermatophyta</taxon>
        <taxon>Magnoliopsida</taxon>
        <taxon>Liliopsida</taxon>
        <taxon>Poales</taxon>
        <taxon>Poaceae</taxon>
        <taxon>PACMAD clade</taxon>
        <taxon>Chloridoideae</taxon>
        <taxon>Eragrostideae</taxon>
        <taxon>Eragrostidinae</taxon>
        <taxon>Eragrostis</taxon>
    </lineage>
</organism>
<feature type="compositionally biased region" description="Polar residues" evidence="3">
    <location>
        <begin position="1"/>
        <end position="13"/>
    </location>
</feature>
<accession>A0A5J9UT65</accession>
<keyword evidence="2" id="KW-0012">Acyltransferase</keyword>